<dbReference type="AlphaFoldDB" id="A0A6A6G6W0"/>
<protein>
    <submittedName>
        <fullName evidence="1">Uncharacterized protein</fullName>
    </submittedName>
</protein>
<gene>
    <name evidence="1" type="ORF">BDZ85DRAFT_265502</name>
</gene>
<dbReference type="Proteomes" id="UP000799538">
    <property type="component" value="Unassembled WGS sequence"/>
</dbReference>
<evidence type="ECO:0000313" key="1">
    <source>
        <dbReference type="EMBL" id="KAF2221501.1"/>
    </source>
</evidence>
<accession>A0A6A6G6W0</accession>
<dbReference type="EMBL" id="ML992510">
    <property type="protein sequence ID" value="KAF2221501.1"/>
    <property type="molecule type" value="Genomic_DNA"/>
</dbReference>
<name>A0A6A6G6W0_9PEZI</name>
<sequence>MRRQPPPAPTFPSPIAAWLSFLAQSISRSLHLGLSYREIDPSCGTAHLTDTLISSGRPSPRGGWRQWPYTPAHLRIYKIDTKFDGRHGCIPSCTNACPRPSTRMVEEHEPFYKFNNYQ</sequence>
<reference evidence="2" key="1">
    <citation type="journal article" date="2020" name="Stud. Mycol.">
        <title>101 Dothideomycetes genomes: A test case for predicting lifestyles and emergence of pathogens.</title>
        <authorList>
            <person name="Haridas S."/>
            <person name="Albert R."/>
            <person name="Binder M."/>
            <person name="Bloem J."/>
            <person name="LaButti K."/>
            <person name="Salamov A."/>
            <person name="Andreopoulos B."/>
            <person name="Baker S."/>
            <person name="Barry K."/>
            <person name="Bills G."/>
            <person name="Bluhm B."/>
            <person name="Cannon C."/>
            <person name="Castanera R."/>
            <person name="Culley D."/>
            <person name="Daum C."/>
            <person name="Ezra D."/>
            <person name="Gonzalez J."/>
            <person name="Henrissat B."/>
            <person name="Kuo A."/>
            <person name="Liang C."/>
            <person name="Lipzen A."/>
            <person name="Lutzoni F."/>
            <person name="Magnuson J."/>
            <person name="Mondo S."/>
            <person name="Nolan M."/>
            <person name="Ohm R."/>
            <person name="Pangilinan J."/>
            <person name="Park H.-J."/>
            <person name="Ramirez L."/>
            <person name="Alfaro M."/>
            <person name="Sun H."/>
            <person name="Tritt A."/>
            <person name="Yoshinaga Y."/>
            <person name="Zwiers L.-H."/>
            <person name="Turgeon B."/>
            <person name="Goodwin S."/>
            <person name="Spatafora J."/>
            <person name="Crous P."/>
            <person name="Grigoriev I."/>
        </authorList>
    </citation>
    <scope>NUCLEOTIDE SEQUENCE [LARGE SCALE GENOMIC DNA]</scope>
    <source>
        <strain evidence="2">CECT 20119</strain>
    </source>
</reference>
<organism evidence="1 2">
    <name type="scientific">Elsinoe ampelina</name>
    <dbReference type="NCBI Taxonomy" id="302913"/>
    <lineage>
        <taxon>Eukaryota</taxon>
        <taxon>Fungi</taxon>
        <taxon>Dikarya</taxon>
        <taxon>Ascomycota</taxon>
        <taxon>Pezizomycotina</taxon>
        <taxon>Dothideomycetes</taxon>
        <taxon>Dothideomycetidae</taxon>
        <taxon>Myriangiales</taxon>
        <taxon>Elsinoaceae</taxon>
        <taxon>Elsinoe</taxon>
    </lineage>
</organism>
<keyword evidence="2" id="KW-1185">Reference proteome</keyword>
<evidence type="ECO:0000313" key="2">
    <source>
        <dbReference type="Proteomes" id="UP000799538"/>
    </source>
</evidence>
<proteinExistence type="predicted"/>